<accession>A0A3G8JIP8</accession>
<dbReference type="KEGG" id="gom:D7316_01549"/>
<evidence type="ECO:0000313" key="2">
    <source>
        <dbReference type="EMBL" id="AZG44957.1"/>
    </source>
</evidence>
<dbReference type="EMBL" id="CP033972">
    <property type="protein sequence ID" value="AZG44957.1"/>
    <property type="molecule type" value="Genomic_DNA"/>
</dbReference>
<keyword evidence="3" id="KW-1185">Reference proteome</keyword>
<protein>
    <submittedName>
        <fullName evidence="2">Uncharacterized protein</fullName>
    </submittedName>
</protein>
<feature type="compositionally biased region" description="Polar residues" evidence="1">
    <location>
        <begin position="219"/>
        <end position="228"/>
    </location>
</feature>
<proteinExistence type="predicted"/>
<dbReference type="RefSeq" id="WP_124707749.1">
    <property type="nucleotide sequence ID" value="NZ_CP033972.1"/>
</dbReference>
<gene>
    <name evidence="2" type="ORF">D7316_01549</name>
</gene>
<feature type="compositionally biased region" description="Low complexity" evidence="1">
    <location>
        <begin position="323"/>
        <end position="335"/>
    </location>
</feature>
<dbReference type="Proteomes" id="UP000271469">
    <property type="component" value="Chromosome"/>
</dbReference>
<evidence type="ECO:0000256" key="1">
    <source>
        <dbReference type="SAM" id="MobiDB-lite"/>
    </source>
</evidence>
<name>A0A3G8JIP8_9ACTN</name>
<feature type="compositionally biased region" description="Pro residues" evidence="1">
    <location>
        <begin position="266"/>
        <end position="286"/>
    </location>
</feature>
<organism evidence="2 3">
    <name type="scientific">Gordonia insulae</name>
    <dbReference type="NCBI Taxonomy" id="2420509"/>
    <lineage>
        <taxon>Bacteria</taxon>
        <taxon>Bacillati</taxon>
        <taxon>Actinomycetota</taxon>
        <taxon>Actinomycetes</taxon>
        <taxon>Mycobacteriales</taxon>
        <taxon>Gordoniaceae</taxon>
        <taxon>Gordonia</taxon>
    </lineage>
</organism>
<dbReference type="OrthoDB" id="4381875at2"/>
<dbReference type="AlphaFoldDB" id="A0A3G8JIP8"/>
<reference evidence="2 3" key="1">
    <citation type="submission" date="2018-11" db="EMBL/GenBank/DDBJ databases">
        <title>Gordonia insulae sp. nov., isolated from an island soil.</title>
        <authorList>
            <person name="Kim Y.S."/>
            <person name="Kim S.B."/>
        </authorList>
    </citation>
    <scope>NUCLEOTIDE SEQUENCE [LARGE SCALE GENOMIC DNA]</scope>
    <source>
        <strain evidence="2 3">MMS17-SY073</strain>
    </source>
</reference>
<evidence type="ECO:0000313" key="3">
    <source>
        <dbReference type="Proteomes" id="UP000271469"/>
    </source>
</evidence>
<sequence length="342" mass="35223">MSTATDSLAALRDQAVAGVEDLIEVLSLGATLGAEVTEAAQVRHPFRRVGAFGVAGLAADSHRLTAAHRAVADHLHRLPEQQVRLARGWTGDTGVHAVTAVVEHQRRAESDLYVLRTLAEATSAASAGIDQLLRTWYLTVARLSAPLVAGIPVAAVPEAIVTGALPLGVVIDDIASRARLYFTSADATVTGIDEILTHLNRVTETMDVEPYPDDQVVESTAQTATGSGTDEAPHHHQPPGSAENPETERPDVPLRLTPSSGSTPDVAPPPAPAAPLAPPEPPPPPQEARSAPAEDAGLAPHETSPQSATGGHARPDAPASAVPGESDPSDSSGGDLALAGDE</sequence>
<feature type="region of interest" description="Disordered" evidence="1">
    <location>
        <begin position="219"/>
        <end position="342"/>
    </location>
</feature>